<organism evidence="2 3">
    <name type="scientific">Colocasia esculenta</name>
    <name type="common">Wild taro</name>
    <name type="synonym">Arum esculentum</name>
    <dbReference type="NCBI Taxonomy" id="4460"/>
    <lineage>
        <taxon>Eukaryota</taxon>
        <taxon>Viridiplantae</taxon>
        <taxon>Streptophyta</taxon>
        <taxon>Embryophyta</taxon>
        <taxon>Tracheophyta</taxon>
        <taxon>Spermatophyta</taxon>
        <taxon>Magnoliopsida</taxon>
        <taxon>Liliopsida</taxon>
        <taxon>Araceae</taxon>
        <taxon>Aroideae</taxon>
        <taxon>Colocasieae</taxon>
        <taxon>Colocasia</taxon>
    </lineage>
</organism>
<accession>A0A843TTI8</accession>
<keyword evidence="3" id="KW-1185">Reference proteome</keyword>
<gene>
    <name evidence="2" type="ORF">Taro_005610</name>
</gene>
<sequence length="200" mass="21768">MAFLRVLEQAPEQSEVGDAFLDDPASSLKQQVAGSSFRSSDFGLQRGGSEKLASTSLDAGISVGVHRVDAYTTQASIDIDANLSFGQNSKTCRNRYAEMCTTYDIDVKIRGTGESAMGYPVYEVMVFNHCVCSQSSILLHCPGFRTTLPVDPAIFRPVGDGINCIVKDYGPIFQGEPVQFKYAWRNSFDLAVVSSHVNCS</sequence>
<dbReference type="Pfam" id="PF24068">
    <property type="entry name" value="TPD1_C"/>
    <property type="match status" value="1"/>
</dbReference>
<dbReference type="OrthoDB" id="603213at2759"/>
<dbReference type="EMBL" id="NMUH01000159">
    <property type="protein sequence ID" value="MQL73257.1"/>
    <property type="molecule type" value="Genomic_DNA"/>
</dbReference>
<dbReference type="Proteomes" id="UP000652761">
    <property type="component" value="Unassembled WGS sequence"/>
</dbReference>
<evidence type="ECO:0000313" key="3">
    <source>
        <dbReference type="Proteomes" id="UP000652761"/>
    </source>
</evidence>
<proteinExistence type="predicted"/>
<evidence type="ECO:0000313" key="2">
    <source>
        <dbReference type="EMBL" id="MQL73257.1"/>
    </source>
</evidence>
<evidence type="ECO:0000256" key="1">
    <source>
        <dbReference type="ARBA" id="ARBA00022729"/>
    </source>
</evidence>
<reference evidence="2" key="1">
    <citation type="submission" date="2017-07" db="EMBL/GenBank/DDBJ databases">
        <title>Taro Niue Genome Assembly and Annotation.</title>
        <authorList>
            <person name="Atibalentja N."/>
            <person name="Keating K."/>
            <person name="Fields C.J."/>
        </authorList>
    </citation>
    <scope>NUCLEOTIDE SEQUENCE</scope>
    <source>
        <strain evidence="2">Niue_2</strain>
        <tissue evidence="2">Leaf</tissue>
    </source>
</reference>
<protein>
    <submittedName>
        <fullName evidence="2">Uncharacterized protein</fullName>
    </submittedName>
</protein>
<dbReference type="GO" id="GO:0001709">
    <property type="term" value="P:cell fate determination"/>
    <property type="evidence" value="ECO:0007669"/>
    <property type="project" value="TreeGrafter"/>
</dbReference>
<dbReference type="PANTHER" id="PTHR33184:SF72">
    <property type="entry name" value="BETA-1,3-N-ACETYLGLUCOSAMINYLTRANSFERASE FAMILY PROTEIN"/>
    <property type="match status" value="1"/>
</dbReference>
<keyword evidence="1" id="KW-0732">Signal</keyword>
<dbReference type="PANTHER" id="PTHR33184">
    <property type="entry name" value="PROTEIN TAPETUM DETERMINANT 1-LIKE-RELATED"/>
    <property type="match status" value="1"/>
</dbReference>
<comment type="caution">
    <text evidence="2">The sequence shown here is derived from an EMBL/GenBank/DDBJ whole genome shotgun (WGS) entry which is preliminary data.</text>
</comment>
<dbReference type="InterPro" id="IPR040361">
    <property type="entry name" value="TPD1"/>
</dbReference>
<dbReference type="AlphaFoldDB" id="A0A843TTI8"/>
<name>A0A843TTI8_COLES</name>